<evidence type="ECO:0000256" key="4">
    <source>
        <dbReference type="ARBA" id="ARBA00022568"/>
    </source>
</evidence>
<evidence type="ECO:0000256" key="11">
    <source>
        <dbReference type="ARBA" id="ARBA00023128"/>
    </source>
</evidence>
<evidence type="ECO:0000256" key="12">
    <source>
        <dbReference type="ARBA" id="ARBA00023136"/>
    </source>
</evidence>
<name>I7LX52_TETTS</name>
<dbReference type="RefSeq" id="XP_001024022.2">
    <property type="nucleotide sequence ID" value="XM_001024022.2"/>
</dbReference>
<dbReference type="InterPro" id="IPR039055">
    <property type="entry name" value="MCU_fam"/>
</dbReference>
<evidence type="ECO:0000256" key="9">
    <source>
        <dbReference type="ARBA" id="ARBA00022989"/>
    </source>
</evidence>
<keyword evidence="5" id="KW-0107">Calcium channel</keyword>
<feature type="domain" description="Calcium uniporter protein C-terminal" evidence="16">
    <location>
        <begin position="206"/>
        <end position="340"/>
    </location>
</feature>
<keyword evidence="4" id="KW-0109">Calcium transport</keyword>
<keyword evidence="11" id="KW-0496">Mitochondrion</keyword>
<dbReference type="PANTHER" id="PTHR13462:SF10">
    <property type="entry name" value="CALCIUM UNIPORTER PROTEIN, MITOCHONDRIAL"/>
    <property type="match status" value="1"/>
</dbReference>
<evidence type="ECO:0000256" key="6">
    <source>
        <dbReference type="ARBA" id="ARBA00022692"/>
    </source>
</evidence>
<evidence type="ECO:0000256" key="5">
    <source>
        <dbReference type="ARBA" id="ARBA00022673"/>
    </source>
</evidence>
<evidence type="ECO:0000256" key="8">
    <source>
        <dbReference type="ARBA" id="ARBA00022837"/>
    </source>
</evidence>
<evidence type="ECO:0000256" key="2">
    <source>
        <dbReference type="ARBA" id="ARBA00005653"/>
    </source>
</evidence>
<keyword evidence="9 15" id="KW-1133">Transmembrane helix</keyword>
<protein>
    <submittedName>
        <fullName evidence="17">Transmembrane protein, putative</fullName>
    </submittedName>
</protein>
<dbReference type="PANTHER" id="PTHR13462">
    <property type="entry name" value="CALCIUM UNIPORTER PROTEIN, MITOCHONDRIAL"/>
    <property type="match status" value="1"/>
</dbReference>
<dbReference type="GO" id="GO:0005262">
    <property type="term" value="F:calcium channel activity"/>
    <property type="evidence" value="ECO:0007669"/>
    <property type="project" value="UniProtKB-KW"/>
</dbReference>
<keyword evidence="7" id="KW-0999">Mitochondrion inner membrane</keyword>
<evidence type="ECO:0000313" key="18">
    <source>
        <dbReference type="Proteomes" id="UP000009168"/>
    </source>
</evidence>
<comment type="subcellular location">
    <subcellularLocation>
        <location evidence="1">Mitochondrion inner membrane</location>
        <topology evidence="1">Multi-pass membrane protein</topology>
    </subcellularLocation>
</comment>
<dbReference type="OrthoDB" id="294580at2759"/>
<accession>I7LX52</accession>
<evidence type="ECO:0000256" key="13">
    <source>
        <dbReference type="ARBA" id="ARBA00023303"/>
    </source>
</evidence>
<keyword evidence="18" id="KW-1185">Reference proteome</keyword>
<feature type="transmembrane region" description="Helical" evidence="15">
    <location>
        <begin position="300"/>
        <end position="321"/>
    </location>
</feature>
<evidence type="ECO:0000256" key="14">
    <source>
        <dbReference type="ARBA" id="ARBA00036634"/>
    </source>
</evidence>
<organism evidence="17 18">
    <name type="scientific">Tetrahymena thermophila (strain SB210)</name>
    <dbReference type="NCBI Taxonomy" id="312017"/>
    <lineage>
        <taxon>Eukaryota</taxon>
        <taxon>Sar</taxon>
        <taxon>Alveolata</taxon>
        <taxon>Ciliophora</taxon>
        <taxon>Intramacronucleata</taxon>
        <taxon>Oligohymenophorea</taxon>
        <taxon>Hymenostomatida</taxon>
        <taxon>Tetrahymenina</taxon>
        <taxon>Tetrahymenidae</taxon>
        <taxon>Tetrahymena</taxon>
    </lineage>
</organism>
<dbReference type="Proteomes" id="UP000009168">
    <property type="component" value="Unassembled WGS sequence"/>
</dbReference>
<dbReference type="KEGG" id="tet:TTHERM_00475400"/>
<comment type="similarity">
    <text evidence="2">Belongs to the MCU (TC 1.A.77) family.</text>
</comment>
<dbReference type="AlphaFoldDB" id="I7LX52"/>
<feature type="transmembrane region" description="Helical" evidence="15">
    <location>
        <begin position="275"/>
        <end position="294"/>
    </location>
</feature>
<comment type="catalytic activity">
    <reaction evidence="14">
        <text>Ca(2+)(in) = Ca(2+)(out)</text>
        <dbReference type="Rhea" id="RHEA:29671"/>
        <dbReference type="ChEBI" id="CHEBI:29108"/>
    </reaction>
</comment>
<dbReference type="eggNOG" id="ENOG502SZ2C">
    <property type="taxonomic scope" value="Eukaryota"/>
</dbReference>
<keyword evidence="8" id="KW-0106">Calcium</keyword>
<feature type="non-terminal residue" evidence="17">
    <location>
        <position position="1"/>
    </location>
</feature>
<proteinExistence type="inferred from homology"/>
<keyword evidence="3" id="KW-0813">Transport</keyword>
<dbReference type="GO" id="GO:0036444">
    <property type="term" value="P:calcium import into the mitochondrion"/>
    <property type="evidence" value="ECO:0007669"/>
    <property type="project" value="TreeGrafter"/>
</dbReference>
<evidence type="ECO:0000256" key="1">
    <source>
        <dbReference type="ARBA" id="ARBA00004448"/>
    </source>
</evidence>
<evidence type="ECO:0000256" key="15">
    <source>
        <dbReference type="SAM" id="Phobius"/>
    </source>
</evidence>
<dbReference type="Pfam" id="PF04678">
    <property type="entry name" value="MCU"/>
    <property type="match status" value="1"/>
</dbReference>
<dbReference type="GO" id="GO:0051560">
    <property type="term" value="P:mitochondrial calcium ion homeostasis"/>
    <property type="evidence" value="ECO:0007669"/>
    <property type="project" value="InterPro"/>
</dbReference>
<dbReference type="InParanoid" id="I7LX52"/>
<keyword evidence="13" id="KW-0407">Ion channel</keyword>
<evidence type="ECO:0000256" key="10">
    <source>
        <dbReference type="ARBA" id="ARBA00023065"/>
    </source>
</evidence>
<keyword evidence="6 15" id="KW-0812">Transmembrane</keyword>
<dbReference type="InterPro" id="IPR006769">
    <property type="entry name" value="MCU_C"/>
</dbReference>
<reference evidence="18" key="1">
    <citation type="journal article" date="2006" name="PLoS Biol.">
        <title>Macronuclear genome sequence of the ciliate Tetrahymena thermophila, a model eukaryote.</title>
        <authorList>
            <person name="Eisen J.A."/>
            <person name="Coyne R.S."/>
            <person name="Wu M."/>
            <person name="Wu D."/>
            <person name="Thiagarajan M."/>
            <person name="Wortman J.R."/>
            <person name="Badger J.H."/>
            <person name="Ren Q."/>
            <person name="Amedeo P."/>
            <person name="Jones K.M."/>
            <person name="Tallon L.J."/>
            <person name="Delcher A.L."/>
            <person name="Salzberg S.L."/>
            <person name="Silva J.C."/>
            <person name="Haas B.J."/>
            <person name="Majoros W.H."/>
            <person name="Farzad M."/>
            <person name="Carlton J.M."/>
            <person name="Smith R.K. Jr."/>
            <person name="Garg J."/>
            <person name="Pearlman R.E."/>
            <person name="Karrer K.M."/>
            <person name="Sun L."/>
            <person name="Manning G."/>
            <person name="Elde N.C."/>
            <person name="Turkewitz A.P."/>
            <person name="Asai D.J."/>
            <person name="Wilkes D.E."/>
            <person name="Wang Y."/>
            <person name="Cai H."/>
            <person name="Collins K."/>
            <person name="Stewart B.A."/>
            <person name="Lee S.R."/>
            <person name="Wilamowska K."/>
            <person name="Weinberg Z."/>
            <person name="Ruzzo W.L."/>
            <person name="Wloga D."/>
            <person name="Gaertig J."/>
            <person name="Frankel J."/>
            <person name="Tsao C.-C."/>
            <person name="Gorovsky M.A."/>
            <person name="Keeling P.J."/>
            <person name="Waller R.F."/>
            <person name="Patron N.J."/>
            <person name="Cherry J.M."/>
            <person name="Stover N.A."/>
            <person name="Krieger C.J."/>
            <person name="del Toro C."/>
            <person name="Ryder H.F."/>
            <person name="Williamson S.C."/>
            <person name="Barbeau R.A."/>
            <person name="Hamilton E.P."/>
            <person name="Orias E."/>
        </authorList>
    </citation>
    <scope>NUCLEOTIDE SEQUENCE [LARGE SCALE GENOMIC DNA]</scope>
    <source>
        <strain evidence="18">SB210</strain>
    </source>
</reference>
<dbReference type="EMBL" id="GG662472">
    <property type="protein sequence ID" value="EAS03777.2"/>
    <property type="molecule type" value="Genomic_DNA"/>
</dbReference>
<evidence type="ECO:0000259" key="16">
    <source>
        <dbReference type="Pfam" id="PF04678"/>
    </source>
</evidence>
<evidence type="ECO:0000313" key="17">
    <source>
        <dbReference type="EMBL" id="EAS03777.2"/>
    </source>
</evidence>
<evidence type="ECO:0000256" key="3">
    <source>
        <dbReference type="ARBA" id="ARBA00022448"/>
    </source>
</evidence>
<keyword evidence="12 15" id="KW-0472">Membrane</keyword>
<dbReference type="GO" id="GO:1990246">
    <property type="term" value="C:uniplex complex"/>
    <property type="evidence" value="ECO:0007669"/>
    <property type="project" value="TreeGrafter"/>
</dbReference>
<keyword evidence="10" id="KW-0406">Ion transport</keyword>
<sequence length="379" mass="45108">FYFRYIQIYSKSKQIIITDQFQRNISFITKLLLEMFLKGILKPNFNNKGQNFTKSFLHLNQYNFSRSLNLNLLSDVVSSSEFIGKFKGEDKLKDIKELTYIDRDISLNGKKIMATIKNPVFYDFTAKNIYSPDTKVSYLFQSDFFVASQDDGKIIAILKNDPLDKSKEYSYDQYLLNEVCKGFNLNPQEQHILSDYVTRFSEQLTQSVYKQVDRDFISLVNQKVLTELSLNQKYKEEIYNIIYNTLNKKLQRQLQKQKELFEVIDKKSNKYMKRIFYISASKILALQYCTYVLLSWDIMEPITCLFGIFDIGLAYFFWLVTHKDFDYLNLRERYIQKKQNSIENYLQQEYIDDLQSLVNYVNQLKTMDSPNLQEILNQL</sequence>
<dbReference type="GO" id="GO:0015292">
    <property type="term" value="F:uniporter activity"/>
    <property type="evidence" value="ECO:0007669"/>
    <property type="project" value="TreeGrafter"/>
</dbReference>
<dbReference type="GeneID" id="7837362"/>
<gene>
    <name evidence="17" type="ORF">TTHERM_00475400</name>
</gene>
<evidence type="ECO:0000256" key="7">
    <source>
        <dbReference type="ARBA" id="ARBA00022792"/>
    </source>
</evidence>